<sequence>MKKVDGKSSLAKGQDNQWILHDGGKSMLGPLYEIDPYALLNQKIQIYWEGEKEYFAGTVTQFNVDDWHHMVEYDDGDKAWELLVLQNVKIPKRPMSRPDCRADWPVPSSALMSSLGAILTEKAEKMEDGARSTTHGTSRSRDVKGSKTAKQLRELILKIMAKADRYEAMEQRQGALAPATRSTTGAASTNTVLATESAPAGPSATQHEPDVILPSVETSTLPKGMLPEQVQVSKEVAKKKKAVHGDPLRVTAKKLQLEVKMPKLALSHGSENERGSRRRKADTTVGKKDVSKEKGKSMLLGTSAAVLEAQELDAGMKSSTGGAGDAPSKLAAPIQAEMKGMGSGTAAASSRGQSLTGRGIRVGRGKDRGGRGQKSGDELSAPLQDTVKQTMSAACGDNAVPASVGVEEAAIFKHIETERGGPSGSSAVVAPQLEGAVVEGQLPVAGEVQNSALGAGVLQMEGVKKKRGRPPKINREAAAISGSAAPTDLPVASTAPEAKKADSLLVPPQANGRAVVWPSLAPASCNDTDVQIMLPSEVVSAPSGAGDENELQGTAKAATAAAVEPAASPRQGAAPAASPPVPQGRVSQLIIAAKAAELLASCTPEEEGLRTALTDAGLPGGCRCYPVHCNGLPGLLLLPMNCELSIRVFCCCDRCQRGSSAEARNLRPIQFEEHAGLGSSKKPKTTVRLLPVIRKAGSPKVIMCMGDWMSSINWPSSQPLDPDVVHPALTGPQADAAEAAQAAALTAAAAGQTQKRPPRPKKEGGGRSSLGHSLLGSESDGEGMPCRLKKGYALLPDGEGGEGGEGDEEGTGRRRRKQTVRYAPSSEDDEEGGGRGRKRGYRRRGGGEESDDEAGSYPVLTGRKAAPGEEGLMSLIQAEVAAAAAAWFEEQQALQQQQPSDVSVAGGDSQAVAVLGGAKPVLTAILPPAPASSGIVLSMEPAVQGQSAAVALPTTTCSPTQNTITAKGSLPQLVTGAEEDSAQHLEDHNKNRLLGPKTVNALELTRFFKDKPDVLSWMSDTPDAETLSKFKAWTSRLGSVISDTPLPNMPPGAQLVTIAEAVQILKTLGAHPVNLKLLELTQVSKTVAMLRSHRDLRVAQEAANVVVAWRVNAAATLDRTQLIMSALPRASGLMKKRKSRIQEDV</sequence>
<name>A0A250XHX8_9CHLO</name>
<evidence type="ECO:0000256" key="1">
    <source>
        <dbReference type="SAM" id="MobiDB-lite"/>
    </source>
</evidence>
<reference evidence="2 3" key="1">
    <citation type="submission" date="2017-08" db="EMBL/GenBank/DDBJ databases">
        <title>Acidophilic green algal genome provides insights into adaptation to an acidic environment.</title>
        <authorList>
            <person name="Hirooka S."/>
            <person name="Hirose Y."/>
            <person name="Kanesaki Y."/>
            <person name="Higuchi S."/>
            <person name="Fujiwara T."/>
            <person name="Onuma R."/>
            <person name="Era A."/>
            <person name="Ohbayashi R."/>
            <person name="Uzuka A."/>
            <person name="Nozaki H."/>
            <person name="Yoshikawa H."/>
            <person name="Miyagishima S.Y."/>
        </authorList>
    </citation>
    <scope>NUCLEOTIDE SEQUENCE [LARGE SCALE GENOMIC DNA]</scope>
    <source>
        <strain evidence="2 3">NIES-2499</strain>
    </source>
</reference>
<feature type="compositionally biased region" description="Basic and acidic residues" evidence="1">
    <location>
        <begin position="364"/>
        <end position="377"/>
    </location>
</feature>
<dbReference type="Gene3D" id="1.20.930.10">
    <property type="entry name" value="Conserved domain common to transcription factors TFIIS, elongin A, CRSP70"/>
    <property type="match status" value="1"/>
</dbReference>
<comment type="caution">
    <text evidence="2">The sequence shown here is derived from an EMBL/GenBank/DDBJ whole genome shotgun (WGS) entry which is preliminary data.</text>
</comment>
<feature type="region of interest" description="Disordered" evidence="1">
    <location>
        <begin position="341"/>
        <end position="380"/>
    </location>
</feature>
<feature type="compositionally biased region" description="Basic and acidic residues" evidence="1">
    <location>
        <begin position="270"/>
        <end position="293"/>
    </location>
</feature>
<dbReference type="AlphaFoldDB" id="A0A250XHX8"/>
<dbReference type="Gene3D" id="2.30.30.140">
    <property type="match status" value="1"/>
</dbReference>
<feature type="compositionally biased region" description="Basic residues" evidence="1">
    <location>
        <begin position="835"/>
        <end position="844"/>
    </location>
</feature>
<feature type="region of interest" description="Disordered" evidence="1">
    <location>
        <begin position="124"/>
        <end position="147"/>
    </location>
</feature>
<feature type="compositionally biased region" description="Low complexity" evidence="1">
    <location>
        <begin position="555"/>
        <end position="576"/>
    </location>
</feature>
<feature type="compositionally biased region" description="Polar residues" evidence="1">
    <location>
        <begin position="346"/>
        <end position="356"/>
    </location>
</feature>
<keyword evidence="3" id="KW-1185">Reference proteome</keyword>
<evidence type="ECO:0008006" key="4">
    <source>
        <dbReference type="Google" id="ProtNLM"/>
    </source>
</evidence>
<dbReference type="Proteomes" id="UP000232323">
    <property type="component" value="Unassembled WGS sequence"/>
</dbReference>
<dbReference type="OrthoDB" id="563491at2759"/>
<feature type="region of interest" description="Disordered" evidence="1">
    <location>
        <begin position="540"/>
        <end position="581"/>
    </location>
</feature>
<proteinExistence type="predicted"/>
<dbReference type="SUPFAM" id="SSF47676">
    <property type="entry name" value="Conserved domain common to transcription factors TFIIS, elongin A, CRSP70"/>
    <property type="match status" value="1"/>
</dbReference>
<organism evidence="2 3">
    <name type="scientific">Chlamydomonas eustigma</name>
    <dbReference type="NCBI Taxonomy" id="1157962"/>
    <lineage>
        <taxon>Eukaryota</taxon>
        <taxon>Viridiplantae</taxon>
        <taxon>Chlorophyta</taxon>
        <taxon>core chlorophytes</taxon>
        <taxon>Chlorophyceae</taxon>
        <taxon>CS clade</taxon>
        <taxon>Chlamydomonadales</taxon>
        <taxon>Chlamydomonadaceae</taxon>
        <taxon>Chlamydomonas</taxon>
    </lineage>
</organism>
<evidence type="ECO:0000313" key="2">
    <source>
        <dbReference type="EMBL" id="GAX82519.1"/>
    </source>
</evidence>
<feature type="compositionally biased region" description="Acidic residues" evidence="1">
    <location>
        <begin position="799"/>
        <end position="809"/>
    </location>
</feature>
<protein>
    <recommendedName>
        <fullName evidence="4">TFIIS N-terminal domain-containing protein</fullName>
    </recommendedName>
</protein>
<feature type="region of interest" description="Disordered" evidence="1">
    <location>
        <begin position="743"/>
        <end position="863"/>
    </location>
</feature>
<gene>
    <name evidence="2" type="ORF">CEUSTIGMA_g9946.t1</name>
</gene>
<evidence type="ECO:0000313" key="3">
    <source>
        <dbReference type="Proteomes" id="UP000232323"/>
    </source>
</evidence>
<feature type="compositionally biased region" description="Low complexity" evidence="1">
    <location>
        <begin position="769"/>
        <end position="778"/>
    </location>
</feature>
<accession>A0A250XHX8</accession>
<dbReference type="EMBL" id="BEGY01000082">
    <property type="protein sequence ID" value="GAX82519.1"/>
    <property type="molecule type" value="Genomic_DNA"/>
</dbReference>
<dbReference type="InterPro" id="IPR035441">
    <property type="entry name" value="TFIIS/LEDGF_dom_sf"/>
</dbReference>
<feature type="region of interest" description="Disordered" evidence="1">
    <location>
        <begin position="266"/>
        <end position="293"/>
    </location>
</feature>
<dbReference type="CDD" id="cd20404">
    <property type="entry name" value="Tudor_Agenet_AtEML-like"/>
    <property type="match status" value="1"/>
</dbReference>